<reference evidence="1 2" key="1">
    <citation type="journal article" date="2019" name="Sci. Rep.">
        <title>Orb-weaving spider Araneus ventricosus genome elucidates the spidroin gene catalogue.</title>
        <authorList>
            <person name="Kono N."/>
            <person name="Nakamura H."/>
            <person name="Ohtoshi R."/>
            <person name="Moran D.A.P."/>
            <person name="Shinohara A."/>
            <person name="Yoshida Y."/>
            <person name="Fujiwara M."/>
            <person name="Mori M."/>
            <person name="Tomita M."/>
            <person name="Arakawa K."/>
        </authorList>
    </citation>
    <scope>NUCLEOTIDE SEQUENCE [LARGE SCALE GENOMIC DNA]</scope>
</reference>
<proteinExistence type="predicted"/>
<sequence>MCDLLGFHQHVVEGIEESSFVADPQSAFPVFYAYRDIVQPVVVGHVEASLLRVVRISGKDGDVVSARFMTVLITYPSSDNPFKL</sequence>
<evidence type="ECO:0000313" key="2">
    <source>
        <dbReference type="Proteomes" id="UP000499080"/>
    </source>
</evidence>
<dbReference type="OrthoDB" id="6413258at2759"/>
<dbReference type="Proteomes" id="UP000499080">
    <property type="component" value="Unassembled WGS sequence"/>
</dbReference>
<protein>
    <submittedName>
        <fullName evidence="1">Uncharacterized protein</fullName>
    </submittedName>
</protein>
<accession>A0A4Y2FM73</accession>
<comment type="caution">
    <text evidence="1">The sequence shown here is derived from an EMBL/GenBank/DDBJ whole genome shotgun (WGS) entry which is preliminary data.</text>
</comment>
<dbReference type="AlphaFoldDB" id="A0A4Y2FM73"/>
<dbReference type="EMBL" id="BGPR01000963">
    <property type="protein sequence ID" value="GBM41469.1"/>
    <property type="molecule type" value="Genomic_DNA"/>
</dbReference>
<organism evidence="1 2">
    <name type="scientific">Araneus ventricosus</name>
    <name type="common">Orbweaver spider</name>
    <name type="synonym">Epeira ventricosa</name>
    <dbReference type="NCBI Taxonomy" id="182803"/>
    <lineage>
        <taxon>Eukaryota</taxon>
        <taxon>Metazoa</taxon>
        <taxon>Ecdysozoa</taxon>
        <taxon>Arthropoda</taxon>
        <taxon>Chelicerata</taxon>
        <taxon>Arachnida</taxon>
        <taxon>Araneae</taxon>
        <taxon>Araneomorphae</taxon>
        <taxon>Entelegynae</taxon>
        <taxon>Araneoidea</taxon>
        <taxon>Araneidae</taxon>
        <taxon>Araneus</taxon>
    </lineage>
</organism>
<evidence type="ECO:0000313" key="1">
    <source>
        <dbReference type="EMBL" id="GBM41469.1"/>
    </source>
</evidence>
<gene>
    <name evidence="1" type="ORF">AVEN_130935_1</name>
</gene>
<name>A0A4Y2FM73_ARAVE</name>
<keyword evidence="2" id="KW-1185">Reference proteome</keyword>